<name>A0ABR0BP97_PURLI</name>
<gene>
    <name evidence="2" type="ORF">Purlil1_9816</name>
</gene>
<evidence type="ECO:0000313" key="2">
    <source>
        <dbReference type="EMBL" id="KAK4085859.1"/>
    </source>
</evidence>
<feature type="compositionally biased region" description="Polar residues" evidence="1">
    <location>
        <begin position="273"/>
        <end position="282"/>
    </location>
</feature>
<protein>
    <submittedName>
        <fullName evidence="2">Uncharacterized protein</fullName>
    </submittedName>
</protein>
<organism evidence="2 3">
    <name type="scientific">Purpureocillium lilacinum</name>
    <name type="common">Paecilomyces lilacinus</name>
    <dbReference type="NCBI Taxonomy" id="33203"/>
    <lineage>
        <taxon>Eukaryota</taxon>
        <taxon>Fungi</taxon>
        <taxon>Dikarya</taxon>
        <taxon>Ascomycota</taxon>
        <taxon>Pezizomycotina</taxon>
        <taxon>Sordariomycetes</taxon>
        <taxon>Hypocreomycetidae</taxon>
        <taxon>Hypocreales</taxon>
        <taxon>Ophiocordycipitaceae</taxon>
        <taxon>Purpureocillium</taxon>
    </lineage>
</organism>
<dbReference type="Proteomes" id="UP001287286">
    <property type="component" value="Unassembled WGS sequence"/>
</dbReference>
<proteinExistence type="predicted"/>
<feature type="region of interest" description="Disordered" evidence="1">
    <location>
        <begin position="235"/>
        <end position="291"/>
    </location>
</feature>
<reference evidence="2 3" key="1">
    <citation type="journal article" date="2024" name="Microbiol. Resour. Announc.">
        <title>Genome annotations for the ascomycete fungi Trichoderma harzianum, Trichoderma aggressivum, and Purpureocillium lilacinum.</title>
        <authorList>
            <person name="Beijen E.P.W."/>
            <person name="Ohm R.A."/>
        </authorList>
    </citation>
    <scope>NUCLEOTIDE SEQUENCE [LARGE SCALE GENOMIC DNA]</scope>
    <source>
        <strain evidence="2 3">CBS 150709</strain>
    </source>
</reference>
<keyword evidence="3" id="KW-1185">Reference proteome</keyword>
<dbReference type="EMBL" id="JAWRVI010000046">
    <property type="protein sequence ID" value="KAK4085859.1"/>
    <property type="molecule type" value="Genomic_DNA"/>
</dbReference>
<sequence>MATAVALFWEIEVRLRPRGHFAVRHWEAHRCRAIGNGVVQANKAGQQRQIEVGIWMDGEVALLLNGLAAEWIVAETDSRMERVPARGAGEAVRNAAARRAREGRAPGHGPQWAFTAQRRPKASWIDEVSVGGCSLAGASGQGDFVVCLGVEVESAGAAQRRRGKEKEERRLAEADGVKYFVPNFSQRGGAAAGGAAAGGAAARAAVGWGSSSPLFGAAPEAGALQGCPVPSVHPGDACPSQAHNTLQLDPARKQPRGKARQGTVLDTVGAQPGQDSSPLTNSPAPPLKFGWRPRLKLVNPIRPTAQAF</sequence>
<evidence type="ECO:0000256" key="1">
    <source>
        <dbReference type="SAM" id="MobiDB-lite"/>
    </source>
</evidence>
<comment type="caution">
    <text evidence="2">The sequence shown here is derived from an EMBL/GenBank/DDBJ whole genome shotgun (WGS) entry which is preliminary data.</text>
</comment>
<evidence type="ECO:0000313" key="3">
    <source>
        <dbReference type="Proteomes" id="UP001287286"/>
    </source>
</evidence>
<accession>A0ABR0BP97</accession>